<keyword evidence="2" id="KW-0732">Signal</keyword>
<name>A0A840R7K3_9GAMM</name>
<evidence type="ECO:0000313" key="4">
    <source>
        <dbReference type="Proteomes" id="UP000536640"/>
    </source>
</evidence>
<evidence type="ECO:0000256" key="1">
    <source>
        <dbReference type="SAM" id="MobiDB-lite"/>
    </source>
</evidence>
<dbReference type="EMBL" id="JACHHW010000010">
    <property type="protein sequence ID" value="MBB5188857.1"/>
    <property type="molecule type" value="Genomic_DNA"/>
</dbReference>
<reference evidence="3 4" key="1">
    <citation type="submission" date="2020-08" db="EMBL/GenBank/DDBJ databases">
        <title>Genomic Encyclopedia of Type Strains, Phase IV (KMG-IV): sequencing the most valuable type-strain genomes for metagenomic binning, comparative biology and taxonomic classification.</title>
        <authorList>
            <person name="Goeker M."/>
        </authorList>
    </citation>
    <scope>NUCLEOTIDE SEQUENCE [LARGE SCALE GENOMIC DNA]</scope>
    <source>
        <strain evidence="3 4">DSM 25701</strain>
    </source>
</reference>
<dbReference type="AlphaFoldDB" id="A0A840R7K3"/>
<evidence type="ECO:0000256" key="2">
    <source>
        <dbReference type="SAM" id="SignalP"/>
    </source>
</evidence>
<feature type="compositionally biased region" description="Basic and acidic residues" evidence="1">
    <location>
        <begin position="101"/>
        <end position="112"/>
    </location>
</feature>
<protein>
    <submittedName>
        <fullName evidence="3">Uncharacterized protein</fullName>
    </submittedName>
</protein>
<keyword evidence="4" id="KW-1185">Reference proteome</keyword>
<proteinExistence type="predicted"/>
<dbReference type="Proteomes" id="UP000536640">
    <property type="component" value="Unassembled WGS sequence"/>
</dbReference>
<accession>A0A840R7K3</accession>
<comment type="caution">
    <text evidence="3">The sequence shown here is derived from an EMBL/GenBank/DDBJ whole genome shotgun (WGS) entry which is preliminary data.</text>
</comment>
<feature type="signal peptide" evidence="2">
    <location>
        <begin position="1"/>
        <end position="23"/>
    </location>
</feature>
<dbReference type="RefSeq" id="WP_184464519.1">
    <property type="nucleotide sequence ID" value="NZ_JACHHW010000010.1"/>
</dbReference>
<feature type="chain" id="PRO_5032574151" evidence="2">
    <location>
        <begin position="24"/>
        <end position="146"/>
    </location>
</feature>
<sequence length="146" mass="15581">MKNTLTIFALALGLTALPLISYAQEESTTDPVETTADDSTVVESTDDNTVVEVEDDGTMEAVEDEEMASEERMLALPASASEQGRLSSAKGMETANQARQRGADFGRERAEQARNNGGRPDAPEAATNRPEAPEAATNRPGGRPER</sequence>
<feature type="region of interest" description="Disordered" evidence="1">
    <location>
        <begin position="76"/>
        <end position="146"/>
    </location>
</feature>
<organism evidence="3 4">
    <name type="scientific">Zhongshania antarctica</name>
    <dbReference type="NCBI Taxonomy" id="641702"/>
    <lineage>
        <taxon>Bacteria</taxon>
        <taxon>Pseudomonadati</taxon>
        <taxon>Pseudomonadota</taxon>
        <taxon>Gammaproteobacteria</taxon>
        <taxon>Cellvibrionales</taxon>
        <taxon>Spongiibacteraceae</taxon>
        <taxon>Zhongshania</taxon>
    </lineage>
</organism>
<evidence type="ECO:0000313" key="3">
    <source>
        <dbReference type="EMBL" id="MBB5188857.1"/>
    </source>
</evidence>
<gene>
    <name evidence="3" type="ORF">HNQ57_003154</name>
</gene>